<reference evidence="1 2" key="1">
    <citation type="submission" date="2021-06" db="EMBL/GenBank/DDBJ databases">
        <title>Caerostris extrusa draft genome.</title>
        <authorList>
            <person name="Kono N."/>
            <person name="Arakawa K."/>
        </authorList>
    </citation>
    <scope>NUCLEOTIDE SEQUENCE [LARGE SCALE GENOMIC DNA]</scope>
</reference>
<evidence type="ECO:0000313" key="2">
    <source>
        <dbReference type="Proteomes" id="UP001054945"/>
    </source>
</evidence>
<dbReference type="EMBL" id="BPLR01013948">
    <property type="protein sequence ID" value="GIY65003.1"/>
    <property type="molecule type" value="Genomic_DNA"/>
</dbReference>
<accession>A0AAV4V4N7</accession>
<proteinExistence type="predicted"/>
<gene>
    <name evidence="1" type="ORF">CEXT_171901</name>
</gene>
<evidence type="ECO:0000313" key="1">
    <source>
        <dbReference type="EMBL" id="GIY65003.1"/>
    </source>
</evidence>
<organism evidence="1 2">
    <name type="scientific">Caerostris extrusa</name>
    <name type="common">Bark spider</name>
    <name type="synonym">Caerostris bankana</name>
    <dbReference type="NCBI Taxonomy" id="172846"/>
    <lineage>
        <taxon>Eukaryota</taxon>
        <taxon>Metazoa</taxon>
        <taxon>Ecdysozoa</taxon>
        <taxon>Arthropoda</taxon>
        <taxon>Chelicerata</taxon>
        <taxon>Arachnida</taxon>
        <taxon>Araneae</taxon>
        <taxon>Araneomorphae</taxon>
        <taxon>Entelegynae</taxon>
        <taxon>Araneoidea</taxon>
        <taxon>Araneidae</taxon>
        <taxon>Caerostris</taxon>
    </lineage>
</organism>
<name>A0AAV4V4N7_CAEEX</name>
<protein>
    <submittedName>
        <fullName evidence="1">Uncharacterized protein</fullName>
    </submittedName>
</protein>
<keyword evidence="2" id="KW-1185">Reference proteome</keyword>
<comment type="caution">
    <text evidence="1">The sequence shown here is derived from an EMBL/GenBank/DDBJ whole genome shotgun (WGS) entry which is preliminary data.</text>
</comment>
<sequence>MHILSVKRLTIIDTKNAETQSTISFSLHPTLRNGRDDCLHSFHTTTAASLSQQLRVIPNVSQCELCPALDHPGATSRPLAPRPRM</sequence>
<dbReference type="AlphaFoldDB" id="A0AAV4V4N7"/>
<dbReference type="Proteomes" id="UP001054945">
    <property type="component" value="Unassembled WGS sequence"/>
</dbReference>